<dbReference type="eggNOG" id="KOG0789">
    <property type="taxonomic scope" value="Eukaryota"/>
</dbReference>
<dbReference type="Gene3D" id="3.90.190.10">
    <property type="entry name" value="Protein tyrosine phosphatase superfamily"/>
    <property type="match status" value="1"/>
</dbReference>
<dbReference type="PROSITE" id="PS50056">
    <property type="entry name" value="TYR_PHOSPHATASE_2"/>
    <property type="match status" value="1"/>
</dbReference>
<feature type="compositionally biased region" description="Basic and acidic residues" evidence="1">
    <location>
        <begin position="30"/>
        <end position="49"/>
    </location>
</feature>
<evidence type="ECO:0000259" key="3">
    <source>
        <dbReference type="PROSITE" id="PS50056"/>
    </source>
</evidence>
<dbReference type="STRING" id="31234.E3LSE0"/>
<evidence type="ECO:0000313" key="4">
    <source>
        <dbReference type="EMBL" id="EFP09513.1"/>
    </source>
</evidence>
<dbReference type="Proteomes" id="UP000008281">
    <property type="component" value="Unassembled WGS sequence"/>
</dbReference>
<proteinExistence type="predicted"/>
<accession>E3LSE0</accession>
<dbReference type="FunCoup" id="E3LSE0">
    <property type="interactions" value="401"/>
</dbReference>
<dbReference type="InParanoid" id="E3LSE0"/>
<dbReference type="GO" id="GO:0004725">
    <property type="term" value="F:protein tyrosine phosphatase activity"/>
    <property type="evidence" value="ECO:0007669"/>
    <property type="project" value="InterPro"/>
</dbReference>
<dbReference type="InterPro" id="IPR000242">
    <property type="entry name" value="PTP_cat"/>
</dbReference>
<evidence type="ECO:0008006" key="6">
    <source>
        <dbReference type="Google" id="ProtNLM"/>
    </source>
</evidence>
<dbReference type="Pfam" id="PF00102">
    <property type="entry name" value="Y_phosphatase"/>
    <property type="match status" value="1"/>
</dbReference>
<dbReference type="PRINTS" id="PR00700">
    <property type="entry name" value="PRTYPHPHTASE"/>
</dbReference>
<dbReference type="InterPro" id="IPR003595">
    <property type="entry name" value="Tyr_Pase_cat"/>
</dbReference>
<keyword evidence="5" id="KW-1185">Reference proteome</keyword>
<dbReference type="EMBL" id="DS268414">
    <property type="protein sequence ID" value="EFP09513.1"/>
    <property type="molecule type" value="Genomic_DNA"/>
</dbReference>
<dbReference type="InterPro" id="IPR029021">
    <property type="entry name" value="Prot-tyrosine_phosphatase-like"/>
</dbReference>
<evidence type="ECO:0000313" key="5">
    <source>
        <dbReference type="Proteomes" id="UP000008281"/>
    </source>
</evidence>
<protein>
    <recommendedName>
        <fullName evidence="6">Tyrosine-protein phosphatase domain-containing protein</fullName>
    </recommendedName>
</protein>
<name>E3LSE0_CAERE</name>
<dbReference type="AlphaFoldDB" id="E3LSE0"/>
<dbReference type="SMART" id="SM00404">
    <property type="entry name" value="PTPc_motif"/>
    <property type="match status" value="1"/>
</dbReference>
<dbReference type="PANTHER" id="PTHR23219">
    <property type="entry name" value="TYROSINE-PROTEIN PHOSPHATASE C15H7.3-RELATED"/>
    <property type="match status" value="1"/>
</dbReference>
<feature type="compositionally biased region" description="Gly residues" evidence="1">
    <location>
        <begin position="74"/>
        <end position="84"/>
    </location>
</feature>
<feature type="region of interest" description="Disordered" evidence="1">
    <location>
        <begin position="1"/>
        <end position="97"/>
    </location>
</feature>
<dbReference type="SUPFAM" id="SSF52799">
    <property type="entry name" value="(Phosphotyrosine protein) phosphatases II"/>
    <property type="match status" value="1"/>
</dbReference>
<dbReference type="OrthoDB" id="5870053at2759"/>
<sequence>MKTNKSVRIQRISIFQMNKSTRSRRKKKVKNLDRSERKTVKTGGLEKSERKKKAKKKDQSERGNRKKKLDITGTTGGSTGGSTGSGPEIGIAIDGEGCNKLERRAKEKEKEKEKEQWSGENMAKKMVASGAFDSTAIADIFKRLPNDKPSLSNCNSFKSNMQKVRAPDCPIPDEKLIKLTHAPGNFICAAKVTVPEFSRTMIVTQVPDVSVPTNIEDFWRMIFQEEIHSVVIAIMPLECSVTLQQIFPLLNGTYSNHGKMFLNNKKVESTVAMTAYTLEILPDGCSNSLFTTVYHIHNWKQKRGLDNVGDLVTTLEKVIKTNEVSLENEDPPHNLILQNTVLMSMNGTGRAGTMLALFNSMLFVNKGKEVNTKEIVEKLRAERCGLIDNAEQYGTVYRAMAFWFKTKSTDEEVQKKINEFAPCVQ</sequence>
<reference evidence="4" key="1">
    <citation type="submission" date="2007-07" db="EMBL/GenBank/DDBJ databases">
        <title>PCAP assembly of the Caenorhabditis remanei genome.</title>
        <authorList>
            <consortium name="The Caenorhabditis remanei Sequencing Consortium"/>
            <person name="Wilson R.K."/>
        </authorList>
    </citation>
    <scope>NUCLEOTIDE SEQUENCE [LARGE SCALE GENOMIC DNA]</scope>
    <source>
        <strain evidence="4">PB4641</strain>
    </source>
</reference>
<evidence type="ECO:0000259" key="2">
    <source>
        <dbReference type="PROSITE" id="PS50055"/>
    </source>
</evidence>
<dbReference type="CDD" id="cd00047">
    <property type="entry name" value="PTPc"/>
    <property type="match status" value="1"/>
</dbReference>
<dbReference type="InterPro" id="IPR000387">
    <property type="entry name" value="Tyr_Pase_dom"/>
</dbReference>
<feature type="domain" description="Tyrosine specific protein phosphatases" evidence="3">
    <location>
        <begin position="309"/>
        <end position="394"/>
    </location>
</feature>
<dbReference type="PROSITE" id="PS50055">
    <property type="entry name" value="TYR_PHOSPHATASE_PTP"/>
    <property type="match status" value="1"/>
</dbReference>
<feature type="compositionally biased region" description="Polar residues" evidence="1">
    <location>
        <begin position="1"/>
        <end position="18"/>
    </location>
</feature>
<dbReference type="HOGENOM" id="CLU_058106_0_0_1"/>
<evidence type="ECO:0000256" key="1">
    <source>
        <dbReference type="SAM" id="MobiDB-lite"/>
    </source>
</evidence>
<dbReference type="OMA" id="RCGIVEN"/>
<gene>
    <name evidence="4" type="ORF">CRE_25299</name>
</gene>
<dbReference type="PANTHER" id="PTHR23219:SF18">
    <property type="entry name" value="TYROSINE-PROTEIN PHOSPHATASE DOMAIN-CONTAINING PROTEIN-RELATED"/>
    <property type="match status" value="1"/>
</dbReference>
<dbReference type="SMART" id="SM00194">
    <property type="entry name" value="PTPc"/>
    <property type="match status" value="1"/>
</dbReference>
<organism evidence="5">
    <name type="scientific">Caenorhabditis remanei</name>
    <name type="common">Caenorhabditis vulgaris</name>
    <dbReference type="NCBI Taxonomy" id="31234"/>
    <lineage>
        <taxon>Eukaryota</taxon>
        <taxon>Metazoa</taxon>
        <taxon>Ecdysozoa</taxon>
        <taxon>Nematoda</taxon>
        <taxon>Chromadorea</taxon>
        <taxon>Rhabditida</taxon>
        <taxon>Rhabditina</taxon>
        <taxon>Rhabditomorpha</taxon>
        <taxon>Rhabditoidea</taxon>
        <taxon>Rhabditidae</taxon>
        <taxon>Peloderinae</taxon>
        <taxon>Caenorhabditis</taxon>
    </lineage>
</organism>
<feature type="domain" description="Tyrosine-protein phosphatase" evidence="2">
    <location>
        <begin position="137"/>
        <end position="403"/>
    </location>
</feature>